<comment type="caution">
    <text evidence="2">The sequence shown here is derived from an EMBL/GenBank/DDBJ whole genome shotgun (WGS) entry which is preliminary data.</text>
</comment>
<reference evidence="2" key="1">
    <citation type="submission" date="2022-07" db="EMBL/GenBank/DDBJ databases">
        <authorList>
            <person name="Macas J."/>
            <person name="Novak P."/>
            <person name="Neumann P."/>
        </authorList>
    </citation>
    <scope>NUCLEOTIDE SEQUENCE</scope>
</reference>
<name>A0AAV0FNV2_9ASTE</name>
<evidence type="ECO:0000256" key="1">
    <source>
        <dbReference type="SAM" id="SignalP"/>
    </source>
</evidence>
<dbReference type="PANTHER" id="PTHR35630">
    <property type="entry name" value="LEGUMINOSIN GROUP486 SECRETED PEPTIDE"/>
    <property type="match status" value="1"/>
</dbReference>
<feature type="signal peptide" evidence="1">
    <location>
        <begin position="1"/>
        <end position="21"/>
    </location>
</feature>
<dbReference type="EMBL" id="CAMAPF010000999">
    <property type="protein sequence ID" value="CAH9137276.1"/>
    <property type="molecule type" value="Genomic_DNA"/>
</dbReference>
<sequence length="141" mass="16293">MVTKIWVVLAVLSLALSAASSSSLAEFPVVHFFNNIKKGNVSLDCRDGGSAKLEPLQRFSFEAKEKDKEYAYICSCQYYGDLMDVFAEKRYELEVKGYSPKRDAEHENIYWMFTLDGVLLSYDQVHYHIKVLWRVSAEKLY</sequence>
<protein>
    <recommendedName>
        <fullName evidence="4">S-protein homolog</fullName>
    </recommendedName>
</protein>
<dbReference type="PANTHER" id="PTHR35630:SF1">
    <property type="entry name" value="LEGUMINOSIN GROUP486 SECRETED PEPTIDE"/>
    <property type="match status" value="1"/>
</dbReference>
<keyword evidence="3" id="KW-1185">Reference proteome</keyword>
<feature type="chain" id="PRO_5043572322" description="S-protein homolog" evidence="1">
    <location>
        <begin position="22"/>
        <end position="141"/>
    </location>
</feature>
<evidence type="ECO:0000313" key="3">
    <source>
        <dbReference type="Proteomes" id="UP001152523"/>
    </source>
</evidence>
<gene>
    <name evidence="2" type="ORF">CEPIT_LOCUS35907</name>
</gene>
<dbReference type="Proteomes" id="UP001152523">
    <property type="component" value="Unassembled WGS sequence"/>
</dbReference>
<evidence type="ECO:0000313" key="2">
    <source>
        <dbReference type="EMBL" id="CAH9137276.1"/>
    </source>
</evidence>
<keyword evidence="1" id="KW-0732">Signal</keyword>
<proteinExistence type="predicted"/>
<dbReference type="AlphaFoldDB" id="A0AAV0FNV2"/>
<evidence type="ECO:0008006" key="4">
    <source>
        <dbReference type="Google" id="ProtNLM"/>
    </source>
</evidence>
<accession>A0AAV0FNV2</accession>
<organism evidence="2 3">
    <name type="scientific">Cuscuta epithymum</name>
    <dbReference type="NCBI Taxonomy" id="186058"/>
    <lineage>
        <taxon>Eukaryota</taxon>
        <taxon>Viridiplantae</taxon>
        <taxon>Streptophyta</taxon>
        <taxon>Embryophyta</taxon>
        <taxon>Tracheophyta</taxon>
        <taxon>Spermatophyta</taxon>
        <taxon>Magnoliopsida</taxon>
        <taxon>eudicotyledons</taxon>
        <taxon>Gunneridae</taxon>
        <taxon>Pentapetalae</taxon>
        <taxon>asterids</taxon>
        <taxon>lamiids</taxon>
        <taxon>Solanales</taxon>
        <taxon>Convolvulaceae</taxon>
        <taxon>Cuscuteae</taxon>
        <taxon>Cuscuta</taxon>
        <taxon>Cuscuta subgen. Cuscuta</taxon>
    </lineage>
</organism>